<keyword evidence="1" id="KW-0175">Coiled coil</keyword>
<evidence type="ECO:0000256" key="1">
    <source>
        <dbReference type="SAM" id="Coils"/>
    </source>
</evidence>
<proteinExistence type="predicted"/>
<evidence type="ECO:0000313" key="2">
    <source>
        <dbReference type="EMBL" id="JAS21953.1"/>
    </source>
</evidence>
<feature type="non-terminal residue" evidence="2">
    <location>
        <position position="1"/>
    </location>
</feature>
<gene>
    <name evidence="2" type="ORF">g.3813</name>
</gene>
<name>A0A1B6D8C6_9HEMI</name>
<organism evidence="2">
    <name type="scientific">Clastoptera arizonana</name>
    <name type="common">Arizona spittle bug</name>
    <dbReference type="NCBI Taxonomy" id="38151"/>
    <lineage>
        <taxon>Eukaryota</taxon>
        <taxon>Metazoa</taxon>
        <taxon>Ecdysozoa</taxon>
        <taxon>Arthropoda</taxon>
        <taxon>Hexapoda</taxon>
        <taxon>Insecta</taxon>
        <taxon>Pterygota</taxon>
        <taxon>Neoptera</taxon>
        <taxon>Paraneoptera</taxon>
        <taxon>Hemiptera</taxon>
        <taxon>Auchenorrhyncha</taxon>
        <taxon>Cercopoidea</taxon>
        <taxon>Clastopteridae</taxon>
        <taxon>Clastoptera</taxon>
    </lineage>
</organism>
<feature type="coiled-coil region" evidence="1">
    <location>
        <begin position="102"/>
        <end position="136"/>
    </location>
</feature>
<sequence length="315" mass="37469">SMRWQVLRMGETMCLSDESTYRCFSNKHTCNQSYINNMNRVGYACVSCAVERYKDVCSWTTLLGKVQNKTEQTAVSNCQCALEIKEDIRCLQKLFNNFQQDRQYWLDENKKLKNELEELRKRVENNNEKEKTLNISVTLTEARDLNVNVASKCGREPCVENNRQKQVSVKITFNNEIKGKVHDHCTTRLEEKRHEASEVKSERKVWMNGATIEHERNLNFKQETLEDKNETKVYESTFKTNIRPKVKDLVKYYHNELKIKPAEIYTKKNTRNVVQYQDSEPNHRLVHPEIRMFQRTEKIRNVWISENTLKDRPKF</sequence>
<dbReference type="EMBL" id="GEDC01015345">
    <property type="protein sequence ID" value="JAS21953.1"/>
    <property type="molecule type" value="Transcribed_RNA"/>
</dbReference>
<protein>
    <submittedName>
        <fullName evidence="2">Uncharacterized protein</fullName>
    </submittedName>
</protein>
<reference evidence="2" key="1">
    <citation type="submission" date="2015-12" db="EMBL/GenBank/DDBJ databases">
        <title>De novo transcriptome assembly of four potential Pierce s Disease insect vectors from Arizona vineyards.</title>
        <authorList>
            <person name="Tassone E.E."/>
        </authorList>
    </citation>
    <scope>NUCLEOTIDE SEQUENCE</scope>
</reference>
<accession>A0A1B6D8C6</accession>
<dbReference type="AlphaFoldDB" id="A0A1B6D8C6"/>